<evidence type="ECO:0000256" key="3">
    <source>
        <dbReference type="ARBA" id="ARBA00023163"/>
    </source>
</evidence>
<feature type="domain" description="HTH lacI-type" evidence="4">
    <location>
        <begin position="19"/>
        <end position="73"/>
    </location>
</feature>
<dbReference type="InterPro" id="IPR010982">
    <property type="entry name" value="Lambda_DNA-bd_dom_sf"/>
</dbReference>
<dbReference type="CDD" id="cd01392">
    <property type="entry name" value="HTH_LacI"/>
    <property type="match status" value="1"/>
</dbReference>
<evidence type="ECO:0000313" key="5">
    <source>
        <dbReference type="EMBL" id="SLM94126.1"/>
    </source>
</evidence>
<dbReference type="PANTHER" id="PTHR30146">
    <property type="entry name" value="LACI-RELATED TRANSCRIPTIONAL REPRESSOR"/>
    <property type="match status" value="1"/>
</dbReference>
<keyword evidence="2" id="KW-0238">DNA-binding</keyword>
<dbReference type="SUPFAM" id="SSF47413">
    <property type="entry name" value="lambda repressor-like DNA-binding domains"/>
    <property type="match status" value="1"/>
</dbReference>
<dbReference type="GO" id="GO:0003700">
    <property type="term" value="F:DNA-binding transcription factor activity"/>
    <property type="evidence" value="ECO:0007669"/>
    <property type="project" value="TreeGrafter"/>
</dbReference>
<dbReference type="SUPFAM" id="SSF53822">
    <property type="entry name" value="Periplasmic binding protein-like I"/>
    <property type="match status" value="1"/>
</dbReference>
<dbReference type="Gene3D" id="1.10.260.40">
    <property type="entry name" value="lambda repressor-like DNA-binding domains"/>
    <property type="match status" value="1"/>
</dbReference>
<dbReference type="PROSITE" id="PS00356">
    <property type="entry name" value="HTH_LACI_1"/>
    <property type="match status" value="1"/>
</dbReference>
<dbReference type="PANTHER" id="PTHR30146:SF109">
    <property type="entry name" value="HTH-TYPE TRANSCRIPTIONAL REGULATOR GALS"/>
    <property type="match status" value="1"/>
</dbReference>
<dbReference type="InterPro" id="IPR046335">
    <property type="entry name" value="LacI/GalR-like_sensor"/>
</dbReference>
<dbReference type="Gene3D" id="3.40.50.2300">
    <property type="match status" value="2"/>
</dbReference>
<dbReference type="Pfam" id="PF00356">
    <property type="entry name" value="LacI"/>
    <property type="match status" value="1"/>
</dbReference>
<dbReference type="EMBL" id="FWFG01000094">
    <property type="protein sequence ID" value="SLM94126.1"/>
    <property type="molecule type" value="Genomic_DNA"/>
</dbReference>
<accession>A0A1X6X5B9</accession>
<organism evidence="5 6">
    <name type="scientific">Brachybacterium nesterenkovii</name>
    <dbReference type="NCBI Taxonomy" id="47847"/>
    <lineage>
        <taxon>Bacteria</taxon>
        <taxon>Bacillati</taxon>
        <taxon>Actinomycetota</taxon>
        <taxon>Actinomycetes</taxon>
        <taxon>Micrococcales</taxon>
        <taxon>Dermabacteraceae</taxon>
        <taxon>Brachybacterium</taxon>
    </lineage>
</organism>
<keyword evidence="3" id="KW-0804">Transcription</keyword>
<reference evidence="5 6" key="1">
    <citation type="submission" date="2017-02" db="EMBL/GenBank/DDBJ databases">
        <authorList>
            <person name="Peterson S.W."/>
        </authorList>
    </citation>
    <scope>NUCLEOTIDE SEQUENCE [LARGE SCALE GENOMIC DNA]</scope>
    <source>
        <strain evidence="5 6">CIP104813</strain>
    </source>
</reference>
<dbReference type="SMART" id="SM00354">
    <property type="entry name" value="HTH_LACI"/>
    <property type="match status" value="1"/>
</dbReference>
<name>A0A1X6X5B9_9MICO</name>
<keyword evidence="6" id="KW-1185">Reference proteome</keyword>
<evidence type="ECO:0000256" key="2">
    <source>
        <dbReference type="ARBA" id="ARBA00023125"/>
    </source>
</evidence>
<evidence type="ECO:0000259" key="4">
    <source>
        <dbReference type="PROSITE" id="PS50932"/>
    </source>
</evidence>
<dbReference type="InterPro" id="IPR028082">
    <property type="entry name" value="Peripla_BP_I"/>
</dbReference>
<dbReference type="CDD" id="cd01574">
    <property type="entry name" value="PBP1_LacI"/>
    <property type="match status" value="1"/>
</dbReference>
<dbReference type="AlphaFoldDB" id="A0A1X6X5B9"/>
<dbReference type="PROSITE" id="PS50932">
    <property type="entry name" value="HTH_LACI_2"/>
    <property type="match status" value="1"/>
</dbReference>
<evidence type="ECO:0000256" key="1">
    <source>
        <dbReference type="ARBA" id="ARBA00023015"/>
    </source>
</evidence>
<dbReference type="Pfam" id="PF13377">
    <property type="entry name" value="Peripla_BP_3"/>
    <property type="match status" value="1"/>
</dbReference>
<proteinExistence type="predicted"/>
<protein>
    <submittedName>
        <fullName evidence="5">Transcriptional regulator, LacI family</fullName>
    </submittedName>
</protein>
<dbReference type="InterPro" id="IPR000843">
    <property type="entry name" value="HTH_LacI"/>
</dbReference>
<keyword evidence="1" id="KW-0805">Transcription regulation</keyword>
<dbReference type="GO" id="GO:0000976">
    <property type="term" value="F:transcription cis-regulatory region binding"/>
    <property type="evidence" value="ECO:0007669"/>
    <property type="project" value="TreeGrafter"/>
</dbReference>
<sequence length="343" mass="36013">MMDLMNSPRDRTATAARRPSMTDVAARAGVSYQTVSRVLNDPGIVKAETRAKVEAAIAELGFTRNLAARSLKTTRTGILGVVTDGSPLFGPATTTAAIEWAARDAGYSTLLTALRPGEGGESTAGRELLERGAEAIVVVAPHEGMLEALVSIARITPVVSVSALPQEAPGIRCVSVDQAAGARAVVQHLAERGHRSIVHLQGPTTWFDARGRVAGFEAAITDAGIDGEVTTPRSWGAESGYEYGHALDLSALPDAIFAANDQMALGLLRALRERGVSVPDDVSVVGFDDIEGSAYFTPPLTTVRQPFADLGWAAVHLVTSDDTTVAAPLLPATLVPRSSVRDR</sequence>
<gene>
    <name evidence="5" type="ORF">FM110_10990</name>
</gene>
<dbReference type="Proteomes" id="UP000195981">
    <property type="component" value="Unassembled WGS sequence"/>
</dbReference>
<evidence type="ECO:0000313" key="6">
    <source>
        <dbReference type="Proteomes" id="UP000195981"/>
    </source>
</evidence>